<feature type="non-terminal residue" evidence="2">
    <location>
        <position position="1"/>
    </location>
</feature>
<reference evidence="2" key="1">
    <citation type="submission" date="2018-05" db="EMBL/GenBank/DDBJ databases">
        <authorList>
            <person name="Lanie J.A."/>
            <person name="Ng W.-L."/>
            <person name="Kazmierczak K.M."/>
            <person name="Andrzejewski T.M."/>
            <person name="Davidsen T.M."/>
            <person name="Wayne K.J."/>
            <person name="Tettelin H."/>
            <person name="Glass J.I."/>
            <person name="Rusch D."/>
            <person name="Podicherti R."/>
            <person name="Tsui H.-C.T."/>
            <person name="Winkler M.E."/>
        </authorList>
    </citation>
    <scope>NUCLEOTIDE SEQUENCE</scope>
</reference>
<dbReference type="AlphaFoldDB" id="A0A382CV19"/>
<dbReference type="GO" id="GO:0008236">
    <property type="term" value="F:serine-type peptidase activity"/>
    <property type="evidence" value="ECO:0007669"/>
    <property type="project" value="InterPro"/>
</dbReference>
<dbReference type="InterPro" id="IPR029045">
    <property type="entry name" value="ClpP/crotonase-like_dom_sf"/>
</dbReference>
<accession>A0A382CV19</accession>
<proteinExistence type="predicted"/>
<dbReference type="InterPro" id="IPR005151">
    <property type="entry name" value="Tail-specific_protease"/>
</dbReference>
<sequence length="288" mass="32635">EKKTIKLSSVEGRELGKIMARCHSIKGKMKNFAFRKINGTTALLSVNSFDFGMKKKGRKRYREFLQKTFSGLKAEPEIKHLIVDVRQNEGGFVGYDTQLFAYLAQKPFRDAKSATTLTLDIPLEQYLDKREFFRGVERSVEKSLIKEFERDPGGGYRISDEVNRLNQPKGMAFGGKLWFLISGWTHSGGATLGSFAANNDNVTFIGEETGGNRFAYTAGNMVLYSLPHTQCQLEVPMILYRNDTPEGDFPRSRGIQPKHQVIQTQADFITGRDTVLEFTRDLINRTKP</sequence>
<feature type="domain" description="Tail specific protease" evidence="1">
    <location>
        <begin position="42"/>
        <end position="221"/>
    </location>
</feature>
<organism evidence="2">
    <name type="scientific">marine metagenome</name>
    <dbReference type="NCBI Taxonomy" id="408172"/>
    <lineage>
        <taxon>unclassified sequences</taxon>
        <taxon>metagenomes</taxon>
        <taxon>ecological metagenomes</taxon>
    </lineage>
</organism>
<protein>
    <recommendedName>
        <fullName evidence="1">Tail specific protease domain-containing protein</fullName>
    </recommendedName>
</protein>
<dbReference type="SUPFAM" id="SSF52096">
    <property type="entry name" value="ClpP/crotonase"/>
    <property type="match status" value="1"/>
</dbReference>
<dbReference type="GO" id="GO:0006508">
    <property type="term" value="P:proteolysis"/>
    <property type="evidence" value="ECO:0007669"/>
    <property type="project" value="InterPro"/>
</dbReference>
<name>A0A382CV19_9ZZZZ</name>
<dbReference type="EMBL" id="UINC01036030">
    <property type="protein sequence ID" value="SVB29371.1"/>
    <property type="molecule type" value="Genomic_DNA"/>
</dbReference>
<dbReference type="Pfam" id="PF03572">
    <property type="entry name" value="Peptidase_S41"/>
    <property type="match status" value="1"/>
</dbReference>
<evidence type="ECO:0000313" key="2">
    <source>
        <dbReference type="EMBL" id="SVB29371.1"/>
    </source>
</evidence>
<dbReference type="Gene3D" id="3.90.226.10">
    <property type="entry name" value="2-enoyl-CoA Hydratase, Chain A, domain 1"/>
    <property type="match status" value="1"/>
</dbReference>
<evidence type="ECO:0000259" key="1">
    <source>
        <dbReference type="Pfam" id="PF03572"/>
    </source>
</evidence>
<gene>
    <name evidence="2" type="ORF">METZ01_LOCUS182225</name>
</gene>